<dbReference type="RefSeq" id="WP_149100266.1">
    <property type="nucleotide sequence ID" value="NZ_BMMG01000008.1"/>
</dbReference>
<proteinExistence type="predicted"/>
<dbReference type="OrthoDB" id="108192at2"/>
<protein>
    <submittedName>
        <fullName evidence="1">Circularly permuted type 2 ATP-grasp protein</fullName>
    </submittedName>
</protein>
<dbReference type="EMBL" id="JBGOGF010000014">
    <property type="protein sequence ID" value="MFA1773577.1"/>
    <property type="molecule type" value="Genomic_DNA"/>
</dbReference>
<evidence type="ECO:0000313" key="4">
    <source>
        <dbReference type="Proteomes" id="UP001570846"/>
    </source>
</evidence>
<reference evidence="1 3" key="2">
    <citation type="submission" date="2019-09" db="EMBL/GenBank/DDBJ databases">
        <title>A bacterium isolated from glacier soil.</title>
        <authorList>
            <person name="Liu Q."/>
        </authorList>
    </citation>
    <scope>NUCLEOTIDE SEQUENCE [LARGE SCALE GENOMIC DNA]</scope>
    <source>
        <strain evidence="1 3">MDT1-10-3</strain>
    </source>
</reference>
<evidence type="ECO:0000313" key="2">
    <source>
        <dbReference type="EMBL" id="MFA1773577.1"/>
    </source>
</evidence>
<gene>
    <name evidence="2" type="ORF">ACD591_19915</name>
    <name evidence="1" type="ORF">FOE74_19225</name>
</gene>
<organism evidence="1 3">
    <name type="scientific">Rufibacter glacialis</name>
    <dbReference type="NCBI Taxonomy" id="1259555"/>
    <lineage>
        <taxon>Bacteria</taxon>
        <taxon>Pseudomonadati</taxon>
        <taxon>Bacteroidota</taxon>
        <taxon>Cytophagia</taxon>
        <taxon>Cytophagales</taxon>
        <taxon>Hymenobacteraceae</taxon>
        <taxon>Rufibacter</taxon>
    </lineage>
</organism>
<evidence type="ECO:0000313" key="3">
    <source>
        <dbReference type="Proteomes" id="UP000323866"/>
    </source>
</evidence>
<dbReference type="Proteomes" id="UP001570846">
    <property type="component" value="Unassembled WGS sequence"/>
</dbReference>
<evidence type="ECO:0000313" key="1">
    <source>
        <dbReference type="EMBL" id="KAA6430609.1"/>
    </source>
</evidence>
<accession>A0A5M8Q434</accession>
<name>A0A5M8Q434_9BACT</name>
<sequence>MIKALREKYNAAFTPEVYQALLEELNRQQGKPLGFRVAETPVFLDQEFTQKLVSAGDALVSTILREDFKQLTEKAIPQEWKTAHENEQPHFLTFDFAVCRDDQGKLTPRLIELQGFPSLYGFQAELAKQFKNHFPVTSSFTPFFQHQTEQEYFDLLRRTIIGHHQPQEVVLLDINAKEQKTAVDFYITARHLGLEIIALEELRQVGDQFFYTREGEDQLVRKIYNRLIFDEVENRAEAFQNVPDLLTSDQVEWVGHPNWFYRISKYTMPFLESEFVPKTRFLSEVETLPANLSDYVLKPLFSFAGQGVIIDVTASDIASVNDPENWILQEKVRYEPVIQAPDGLVKCEIRLMYLWPDGDEKPTLAINLARLSRGKMIGVRYNSDFDWVGGTVCLF</sequence>
<dbReference type="EMBL" id="VKKZ01000025">
    <property type="protein sequence ID" value="KAA6430609.1"/>
    <property type="molecule type" value="Genomic_DNA"/>
</dbReference>
<comment type="caution">
    <text evidence="1">The sequence shown here is derived from an EMBL/GenBank/DDBJ whole genome shotgun (WGS) entry which is preliminary data.</text>
</comment>
<reference evidence="2 4" key="3">
    <citation type="submission" date="2024-08" db="EMBL/GenBank/DDBJ databases">
        <authorList>
            <person name="Wei W."/>
        </authorList>
    </citation>
    <scope>NUCLEOTIDE SEQUENCE [LARGE SCALE GENOMIC DNA]</scope>
    <source>
        <strain evidence="2 4">XU2</strain>
    </source>
</reference>
<dbReference type="SUPFAM" id="SSF56059">
    <property type="entry name" value="Glutathione synthetase ATP-binding domain-like"/>
    <property type="match status" value="1"/>
</dbReference>
<reference evidence="1 3" key="1">
    <citation type="submission" date="2019-07" db="EMBL/GenBank/DDBJ databases">
        <authorList>
            <person name="Qu J.-H."/>
        </authorList>
    </citation>
    <scope>NUCLEOTIDE SEQUENCE [LARGE SCALE GENOMIC DNA]</scope>
    <source>
        <strain evidence="1 3">MDT1-10-3</strain>
    </source>
</reference>
<keyword evidence="4" id="KW-1185">Reference proteome</keyword>
<dbReference type="AlphaFoldDB" id="A0A5M8Q434"/>
<dbReference type="Proteomes" id="UP000323866">
    <property type="component" value="Unassembled WGS sequence"/>
</dbReference>